<dbReference type="PRINTS" id="PR00419">
    <property type="entry name" value="ADXRDTASE"/>
</dbReference>
<evidence type="ECO:0000256" key="1">
    <source>
        <dbReference type="ARBA" id="ARBA00022485"/>
    </source>
</evidence>
<dbReference type="InterPro" id="IPR036188">
    <property type="entry name" value="FAD/NAD-bd_sf"/>
</dbReference>
<dbReference type="CDD" id="cd10554">
    <property type="entry name" value="HycB_like"/>
    <property type="match status" value="1"/>
</dbReference>
<evidence type="ECO:0000256" key="5">
    <source>
        <dbReference type="ARBA" id="ARBA00023014"/>
    </source>
</evidence>
<dbReference type="PROSITE" id="PS00198">
    <property type="entry name" value="4FE4S_FER_1"/>
    <property type="match status" value="1"/>
</dbReference>
<dbReference type="Gene3D" id="3.30.70.20">
    <property type="match status" value="2"/>
</dbReference>
<comment type="caution">
    <text evidence="7">The sequence shown here is derived from an EMBL/GenBank/DDBJ whole genome shotgun (WGS) entry which is preliminary data.</text>
</comment>
<dbReference type="Gene3D" id="3.50.50.60">
    <property type="entry name" value="FAD/NAD(P)-binding domain"/>
    <property type="match status" value="2"/>
</dbReference>
<protein>
    <submittedName>
        <fullName evidence="7">Formate-dependent uric acid utilization protein AegA</fullName>
    </submittedName>
</protein>
<dbReference type="InterPro" id="IPR006006">
    <property type="entry name" value="GltD-like"/>
</dbReference>
<keyword evidence="4" id="KW-0408">Iron</keyword>
<feature type="domain" description="4Fe-4S ferredoxin-type" evidence="6">
    <location>
        <begin position="78"/>
        <end position="107"/>
    </location>
</feature>
<evidence type="ECO:0000313" key="7">
    <source>
        <dbReference type="EMBL" id="GAA5099454.1"/>
    </source>
</evidence>
<dbReference type="PANTHER" id="PTHR42783">
    <property type="entry name" value="GLUTAMATE SYNTHASE [NADPH] SMALL CHAIN"/>
    <property type="match status" value="1"/>
</dbReference>
<keyword evidence="5" id="KW-0411">Iron-sulfur</keyword>
<dbReference type="EMBL" id="BAABKE010000004">
    <property type="protein sequence ID" value="GAA5099454.1"/>
    <property type="molecule type" value="Genomic_DNA"/>
</dbReference>
<dbReference type="InterPro" id="IPR023753">
    <property type="entry name" value="FAD/NAD-binding_dom"/>
</dbReference>
<name>A0ABP9MNT5_9GAMM</name>
<dbReference type="InterPro" id="IPR009051">
    <property type="entry name" value="Helical_ferredxn"/>
</dbReference>
<evidence type="ECO:0000256" key="4">
    <source>
        <dbReference type="ARBA" id="ARBA00023004"/>
    </source>
</evidence>
<keyword evidence="2" id="KW-0479">Metal-binding</keyword>
<evidence type="ECO:0000313" key="8">
    <source>
        <dbReference type="Proteomes" id="UP001500631"/>
    </source>
</evidence>
<keyword evidence="8" id="KW-1185">Reference proteome</keyword>
<dbReference type="RefSeq" id="WP_077925383.1">
    <property type="nucleotide sequence ID" value="NZ_BAABKE010000004.1"/>
</dbReference>
<feature type="domain" description="4Fe-4S ferredoxin-type" evidence="6">
    <location>
        <begin position="116"/>
        <end position="149"/>
    </location>
</feature>
<reference evidence="8" key="1">
    <citation type="journal article" date="2019" name="Int. J. Syst. Evol. Microbiol.">
        <title>The Global Catalogue of Microorganisms (GCM) 10K type strain sequencing project: providing services to taxonomists for standard genome sequencing and annotation.</title>
        <authorList>
            <consortium name="The Broad Institute Genomics Platform"/>
            <consortium name="The Broad Institute Genome Sequencing Center for Infectious Disease"/>
            <person name="Wu L."/>
            <person name="Ma J."/>
        </authorList>
    </citation>
    <scope>NUCLEOTIDE SEQUENCE [LARGE SCALE GENOMIC DNA]</scope>
    <source>
        <strain evidence="8">JCM 18424</strain>
    </source>
</reference>
<accession>A0ABP9MNT5</accession>
<gene>
    <name evidence="7" type="primary">aegA</name>
    <name evidence="7" type="ORF">GCM10023338_12970</name>
</gene>
<dbReference type="Pfam" id="PF13247">
    <property type="entry name" value="Fer4_11"/>
    <property type="match status" value="1"/>
</dbReference>
<keyword evidence="3" id="KW-0560">Oxidoreductase</keyword>
<dbReference type="Proteomes" id="UP001500631">
    <property type="component" value="Unassembled WGS sequence"/>
</dbReference>
<organism evidence="7 8">
    <name type="scientific">Wohlfahrtiimonas larvae</name>
    <dbReference type="NCBI Taxonomy" id="1157986"/>
    <lineage>
        <taxon>Bacteria</taxon>
        <taxon>Pseudomonadati</taxon>
        <taxon>Pseudomonadota</taxon>
        <taxon>Gammaproteobacteria</taxon>
        <taxon>Cardiobacteriales</taxon>
        <taxon>Ignatzschineriaceae</taxon>
        <taxon>Wohlfahrtiimonas</taxon>
    </lineage>
</organism>
<dbReference type="NCBIfam" id="NF009408">
    <property type="entry name" value="PRK12769.1"/>
    <property type="match status" value="1"/>
</dbReference>
<dbReference type="InterPro" id="IPR017900">
    <property type="entry name" value="4Fe4S_Fe_S_CS"/>
</dbReference>
<dbReference type="InterPro" id="IPR017896">
    <property type="entry name" value="4Fe4S_Fe-S-bd"/>
</dbReference>
<evidence type="ECO:0000259" key="6">
    <source>
        <dbReference type="PROSITE" id="PS51379"/>
    </source>
</evidence>
<evidence type="ECO:0000256" key="3">
    <source>
        <dbReference type="ARBA" id="ARBA00023002"/>
    </source>
</evidence>
<keyword evidence="1" id="KW-0004">4Fe-4S</keyword>
<sequence length="664" mass="73130">MNRFVLTDPLSCIGCLACETACVLSHNDGLWPESKENFLPRVTLLDNGNVRTSVMCHQCDDAPCVAVCPTDALIFRDDYVKLIEDKCIGCKNCVIACPFGVISVVNGQAQDGLLNYEAVAHKCDLCEDKNDGPACVNACPTNAIQYYDESLIQHNQQQKQLRTMLGNHGYQAPQQSSIIGNLGKIPRKDADKIAIEARKTGFDEIYIGFNQCDIEKQGERCITCGDHAYCEWTCPVHNQIPHWIKLAKEGKILEAVELCHQYSSLPEVCGRVCPQDRLCEGACTLDRRELGAVTIGNIEKYITDTAFEMGWKPDLSNVVNTGKRVAIIGAGPAGLGCADVLTKNGIKAVVFDRHPEIGGMLTFGIPSFKLDKNILVHRRELFTEMGIEFHLNTEIGKDISFDDLMRDYDAVFVGVGAYQYTRAGLANENADDIYDALPFLTANTKHVMDLAQLEKEPYVNTAGKKVVVLGGGDTAMDCVRTSIRQGSEVVTCAYRRDEVNMPGSKKEVKNAKEEGVEFLFNVQPLRIVLNNDGKVSGIEMMRTEMGAPDASGRRRPQKIAGSEFILEADIILQAFGFSSHAMPWLSPYHVNLDQWGGIDAARGEGKFCQTSNAKIFAGGDVVRGADLVVTAMSDGRRAAEGIIKYLQIQPIFPPQFVARELRHE</sequence>
<dbReference type="Pfam" id="PF07992">
    <property type="entry name" value="Pyr_redox_2"/>
    <property type="match status" value="1"/>
</dbReference>
<dbReference type="SUPFAM" id="SSF54862">
    <property type="entry name" value="4Fe-4S ferredoxins"/>
    <property type="match status" value="1"/>
</dbReference>
<dbReference type="NCBIfam" id="TIGR01318">
    <property type="entry name" value="gltD_gamma_fam"/>
    <property type="match status" value="1"/>
</dbReference>
<dbReference type="InterPro" id="IPR028261">
    <property type="entry name" value="DPD_II"/>
</dbReference>
<dbReference type="SUPFAM" id="SSF51971">
    <property type="entry name" value="Nucleotide-binding domain"/>
    <property type="match status" value="1"/>
</dbReference>
<dbReference type="PANTHER" id="PTHR42783:SF3">
    <property type="entry name" value="GLUTAMATE SYNTHASE [NADPH] SMALL CHAIN-RELATED"/>
    <property type="match status" value="1"/>
</dbReference>
<evidence type="ECO:0000256" key="2">
    <source>
        <dbReference type="ARBA" id="ARBA00022723"/>
    </source>
</evidence>
<dbReference type="Pfam" id="PF14691">
    <property type="entry name" value="Fer4_20"/>
    <property type="match status" value="1"/>
</dbReference>
<dbReference type="PROSITE" id="PS51379">
    <property type="entry name" value="4FE4S_FER_2"/>
    <property type="match status" value="2"/>
</dbReference>
<dbReference type="Gene3D" id="1.10.1060.10">
    <property type="entry name" value="Alpha-helical ferredoxin"/>
    <property type="match status" value="1"/>
</dbReference>
<proteinExistence type="predicted"/>